<dbReference type="Gene3D" id="2.130.10.120">
    <property type="entry name" value="Prolyl oligopeptidase, N-terminal domain"/>
    <property type="match status" value="1"/>
</dbReference>
<dbReference type="InterPro" id="IPR029058">
    <property type="entry name" value="AB_hydrolase_fold"/>
</dbReference>
<evidence type="ECO:0000256" key="3">
    <source>
        <dbReference type="ARBA" id="ARBA00022801"/>
    </source>
</evidence>
<dbReference type="Gene3D" id="3.40.50.1820">
    <property type="entry name" value="alpha/beta hydrolase"/>
    <property type="match status" value="1"/>
</dbReference>
<evidence type="ECO:0000256" key="2">
    <source>
        <dbReference type="ARBA" id="ARBA00022670"/>
    </source>
</evidence>
<dbReference type="InterPro" id="IPR051543">
    <property type="entry name" value="Serine_Peptidase_S9A"/>
</dbReference>
<dbReference type="PANTHER" id="PTHR11757">
    <property type="entry name" value="PROTEASE FAMILY S9A OLIGOPEPTIDASE"/>
    <property type="match status" value="1"/>
</dbReference>
<dbReference type="SUPFAM" id="SSF50993">
    <property type="entry name" value="Peptidase/esterase 'gauge' domain"/>
    <property type="match status" value="1"/>
</dbReference>
<dbReference type="Pfam" id="PF00326">
    <property type="entry name" value="Peptidase_S9"/>
    <property type="match status" value="1"/>
</dbReference>
<dbReference type="InterPro" id="IPR001375">
    <property type="entry name" value="Peptidase_S9_cat"/>
</dbReference>
<evidence type="ECO:0000313" key="7">
    <source>
        <dbReference type="EMBL" id="QHT96607.1"/>
    </source>
</evidence>
<dbReference type="Pfam" id="PF02897">
    <property type="entry name" value="Peptidase_S9_N"/>
    <property type="match status" value="1"/>
</dbReference>
<proteinExistence type="inferred from homology"/>
<sequence>MNLNNENCIQYPVPDRILHKQQFGSIDSSRGEDTMNPPIESDDYYNWMRDDARKNTKVLEHLELENSYTASYMKDEEDTKNKLYKELLSHIEETYDSYPIPNSDNGWDSKYYYFIRTIVGRSYPIRCRINMETKEITEIFNENDIAEGKTSCDISSFCVTKDHKYMSYGIDLTGDEKYDLKIFDIVTNQELEHNIPQLTYCDYTWYNEYIYYSLGDKQNRMFQIWRYNTLTKDNEMIYENLDELVNVNLSMSHDKKYFFISAGSFKTSDNYYFTHSNLNLVQFTPKIDGHKYNVDYHEGNFLITTNTDNSINFKIMICNKDNTNIENWKDLIEYNESVYIKYLVELKDFILIGYKENGHNLIRVIPFETNSYNMNKSWNIEIDDSIKNISVHCVPNYNSNVILYTQNSLKSPHSIYKLDLTTKESIFERQKPVPNYDSSLYATERQYAISLDGTKVPISIVYRKDTFNKDGTNKLYLYGYGSYGHTVDPTFKSDILPLLDRGFVYAIAHVRGGSFLGYKWYEDGKMENKINTFHDFNACAEHLITENYTFDKGITIEGRSAGGLLVGAAMTMRPELYRTVIAGVPFVDVLNTMADPTIPLTIPEWEQWGNPNQEKFYNLMKQYSPYDNINSVDYPHVLALSGLNDPRVAYWEPSKFIAKLRHHNQSKSIMLLKTEMKQGHFGGMDRYKHLRETAFTYSFVIKTYTI</sequence>
<name>A0A6C0IXM7_9ZZZZ</name>
<dbReference type="InterPro" id="IPR023302">
    <property type="entry name" value="Pept_S9A_N"/>
</dbReference>
<evidence type="ECO:0000256" key="1">
    <source>
        <dbReference type="ARBA" id="ARBA00005228"/>
    </source>
</evidence>
<dbReference type="EMBL" id="MN740260">
    <property type="protein sequence ID" value="QHT96607.1"/>
    <property type="molecule type" value="Genomic_DNA"/>
</dbReference>
<dbReference type="GO" id="GO:0004252">
    <property type="term" value="F:serine-type endopeptidase activity"/>
    <property type="evidence" value="ECO:0007669"/>
    <property type="project" value="InterPro"/>
</dbReference>
<reference evidence="7" key="1">
    <citation type="journal article" date="2020" name="Nature">
        <title>Giant virus diversity and host interactions through global metagenomics.</title>
        <authorList>
            <person name="Schulz F."/>
            <person name="Roux S."/>
            <person name="Paez-Espino D."/>
            <person name="Jungbluth S."/>
            <person name="Walsh D.A."/>
            <person name="Denef V.J."/>
            <person name="McMahon K.D."/>
            <person name="Konstantinidis K.T."/>
            <person name="Eloe-Fadrosh E.A."/>
            <person name="Kyrpides N.C."/>
            <person name="Woyke T."/>
        </authorList>
    </citation>
    <scope>NUCLEOTIDE SEQUENCE</scope>
    <source>
        <strain evidence="7">GVMAG-M-3300024302-11</strain>
    </source>
</reference>
<comment type="similarity">
    <text evidence="1">Belongs to the peptidase S9A family.</text>
</comment>
<keyword evidence="4" id="KW-0720">Serine protease</keyword>
<keyword evidence="2" id="KW-0645">Protease</keyword>
<keyword evidence="3" id="KW-0378">Hydrolase</keyword>
<dbReference type="InterPro" id="IPR002470">
    <property type="entry name" value="Peptidase_S9A"/>
</dbReference>
<dbReference type="PRINTS" id="PR00862">
    <property type="entry name" value="PROLIGOPTASE"/>
</dbReference>
<evidence type="ECO:0000259" key="6">
    <source>
        <dbReference type="Pfam" id="PF02897"/>
    </source>
</evidence>
<evidence type="ECO:0008006" key="8">
    <source>
        <dbReference type="Google" id="ProtNLM"/>
    </source>
</evidence>
<dbReference type="GO" id="GO:0006508">
    <property type="term" value="P:proteolysis"/>
    <property type="evidence" value="ECO:0007669"/>
    <property type="project" value="UniProtKB-KW"/>
</dbReference>
<evidence type="ECO:0000256" key="4">
    <source>
        <dbReference type="ARBA" id="ARBA00022825"/>
    </source>
</evidence>
<organism evidence="7">
    <name type="scientific">viral metagenome</name>
    <dbReference type="NCBI Taxonomy" id="1070528"/>
    <lineage>
        <taxon>unclassified sequences</taxon>
        <taxon>metagenomes</taxon>
        <taxon>organismal metagenomes</taxon>
    </lineage>
</organism>
<evidence type="ECO:0000259" key="5">
    <source>
        <dbReference type="Pfam" id="PF00326"/>
    </source>
</evidence>
<dbReference type="AlphaFoldDB" id="A0A6C0IXM7"/>
<dbReference type="PANTHER" id="PTHR11757:SF19">
    <property type="entry name" value="PROLYL ENDOPEPTIDASE-LIKE"/>
    <property type="match status" value="1"/>
</dbReference>
<feature type="domain" description="Peptidase S9 prolyl oligopeptidase catalytic" evidence="5">
    <location>
        <begin position="490"/>
        <end position="702"/>
    </location>
</feature>
<protein>
    <recommendedName>
        <fullName evidence="8">Oligopeptidase B</fullName>
    </recommendedName>
</protein>
<feature type="domain" description="Peptidase S9A N-terminal" evidence="6">
    <location>
        <begin position="35"/>
        <end position="425"/>
    </location>
</feature>
<accession>A0A6C0IXM7</accession>
<dbReference type="SUPFAM" id="SSF53474">
    <property type="entry name" value="alpha/beta-Hydrolases"/>
    <property type="match status" value="1"/>
</dbReference>